<reference evidence="9 10" key="1">
    <citation type="submission" date="2019-07" db="EMBL/GenBank/DDBJ databases">
        <title>Sphingomonas AE3 Genome sequencing and assembly.</title>
        <authorList>
            <person name="Kim H."/>
        </authorList>
    </citation>
    <scope>NUCLEOTIDE SEQUENCE [LARGE SCALE GENOMIC DNA]</scope>
    <source>
        <strain evidence="9 10">AE3</strain>
    </source>
</reference>
<feature type="signal peptide" evidence="6">
    <location>
        <begin position="1"/>
        <end position="31"/>
    </location>
</feature>
<dbReference type="AlphaFoldDB" id="A0A516IR26"/>
<evidence type="ECO:0000313" key="9">
    <source>
        <dbReference type="EMBL" id="QDP19356.1"/>
    </source>
</evidence>
<dbReference type="OrthoDB" id="7051241at2"/>
<sequence length="1076" mass="117363">MNFTAQAHPYRPGLMVGVSLAAMLAAQPAYAQDATTEDQAPEAAPAEPVPATAPAAVQQDEPIIVTGTRIRGRPEFTSPDPVALIDPEVAKREGKFDTAGMLQSSPIAAGSTQITAAISSNFVTQGGQGTQTIDLRGLGPNRTLVLLNGRRAGPAGTRGAVAAFDLNVLPQSIVERVDVLKTGASSIYGSDAVAGVVNLFTKKDTGGLQIDANASVPGQSGGEQYRLSAIYGKKFDRGHIMVAADYYRQKELKRGDRKYLGCPEAYTFTESGDRADLIDPRDGQYKCEDLRWGHVWTYDLEYRTGRGTGNLRLPDGTYVGSSNGVNLIQFQYPGETLGIPPAVFQPGTMFYAPQGGLNQFSAPAGWFPTGYDASSLAVQNSFHPFVNEQTIIPDTKRYTLYGEASYELSNNVEAFVEFLANRRETYQNGWRQIWSFGYTEDGSRTGGFPGTYWAQGWEGWNWLSPTGITNHSDSSQKVDYRRGVAGLRGDFGSFLKGWSFDAHVQYSHSKGRYRQEHFLQEIYDVASFQTSSCVGTTLPISGKQCIDLPWTDPYFLRGEYTPEQADFMFDWEEGKTIYKQLSGEVVVSGNVVELPAGPLGVALGVHVRRDSIKDTPGDITLAGNAWGFSTSGITAGDQVTKEAFGEISIPLLSRKPFFKDLTFSGAARVTSVRAERDSDGLSESDNGNWTYKLGLNWAVNDWLRFRATYGTSFRSPALFEQFLADESSFISQRNIDPCINWFANQQAGVINDTIANNCATAGVPQNFGGGSITASVFSSGGIGFLEAETSKAKTASVILTPSFSFLPDTRVSLAVDYFDIEVKGEIDQLGAANIVLGCYSSTSFPNDPLCDLFTREPTGTLNEFAIDNITNPFINIASQRNKGVDVTLDVRHRLGSMGNLNFVLAATRQLKDNVLLLPGSPLESDNGEAGSPKWVGEANLTWTSRDRKWTVFYGIDFIGKTSNVGDFLEDNSDDDPATNDLCIDSVNVVTGDPLRGLYCPDLRLSPTWYHHLSVSRTLGDREEFEMTLGVSNLFNTKPPRISTLNGGQIATLGQTAAVSQYDLIGRRYFVNVTRRF</sequence>
<evidence type="ECO:0000313" key="10">
    <source>
        <dbReference type="Proteomes" id="UP000321857"/>
    </source>
</evidence>
<dbReference type="PANTHER" id="PTHR47234:SF2">
    <property type="entry name" value="TONB-DEPENDENT RECEPTOR"/>
    <property type="match status" value="1"/>
</dbReference>
<protein>
    <submittedName>
        <fullName evidence="9">TonB-dependent receptor</fullName>
    </submittedName>
</protein>
<dbReference type="InterPro" id="IPR012910">
    <property type="entry name" value="Plug_dom"/>
</dbReference>
<evidence type="ECO:0000256" key="5">
    <source>
        <dbReference type="SAM" id="MobiDB-lite"/>
    </source>
</evidence>
<dbReference type="Gene3D" id="2.170.130.10">
    <property type="entry name" value="TonB-dependent receptor, plug domain"/>
    <property type="match status" value="1"/>
</dbReference>
<evidence type="ECO:0000256" key="6">
    <source>
        <dbReference type="SAM" id="SignalP"/>
    </source>
</evidence>
<keyword evidence="6" id="KW-0732">Signal</keyword>
<name>A0A516IR26_9SPHN</name>
<dbReference type="Pfam" id="PF07715">
    <property type="entry name" value="Plug"/>
    <property type="match status" value="1"/>
</dbReference>
<dbReference type="GO" id="GO:0046872">
    <property type="term" value="F:metal ion binding"/>
    <property type="evidence" value="ECO:0007669"/>
    <property type="project" value="InterPro"/>
</dbReference>
<dbReference type="GO" id="GO:0016787">
    <property type="term" value="F:hydrolase activity"/>
    <property type="evidence" value="ECO:0007669"/>
    <property type="project" value="InterPro"/>
</dbReference>
<feature type="chain" id="PRO_5022091620" evidence="6">
    <location>
        <begin position="32"/>
        <end position="1076"/>
    </location>
</feature>
<evidence type="ECO:0000259" key="8">
    <source>
        <dbReference type="Pfam" id="PF07715"/>
    </source>
</evidence>
<dbReference type="Proteomes" id="UP000321857">
    <property type="component" value="Chromosome"/>
</dbReference>
<evidence type="ECO:0000256" key="3">
    <source>
        <dbReference type="ARBA" id="ARBA00023237"/>
    </source>
</evidence>
<dbReference type="KEGG" id="sxa:FMM02_04870"/>
<organism evidence="9 10">
    <name type="scientific">Sphingomonas xanthus</name>
    <dbReference type="NCBI Taxonomy" id="2594473"/>
    <lineage>
        <taxon>Bacteria</taxon>
        <taxon>Pseudomonadati</taxon>
        <taxon>Pseudomonadota</taxon>
        <taxon>Alphaproteobacteria</taxon>
        <taxon>Sphingomonadales</taxon>
        <taxon>Sphingomonadaceae</taxon>
        <taxon>Sphingomonas</taxon>
    </lineage>
</organism>
<dbReference type="GO" id="GO:0003676">
    <property type="term" value="F:nucleic acid binding"/>
    <property type="evidence" value="ECO:0007669"/>
    <property type="project" value="InterPro"/>
</dbReference>
<comment type="similarity">
    <text evidence="4">Belongs to the TonB-dependent receptor family.</text>
</comment>
<feature type="compositionally biased region" description="Low complexity" evidence="5">
    <location>
        <begin position="41"/>
        <end position="60"/>
    </location>
</feature>
<dbReference type="InterPro" id="IPR036942">
    <property type="entry name" value="Beta-barrel_TonB_sf"/>
</dbReference>
<proteinExistence type="inferred from homology"/>
<dbReference type="Pfam" id="PF00593">
    <property type="entry name" value="TonB_dep_Rec_b-barrel"/>
    <property type="match status" value="1"/>
</dbReference>
<keyword evidence="10" id="KW-1185">Reference proteome</keyword>
<evidence type="ECO:0000259" key="7">
    <source>
        <dbReference type="Pfam" id="PF00593"/>
    </source>
</evidence>
<dbReference type="EMBL" id="CP041659">
    <property type="protein sequence ID" value="QDP19356.1"/>
    <property type="molecule type" value="Genomic_DNA"/>
</dbReference>
<feature type="domain" description="TonB-dependent receptor-like beta-barrel" evidence="7">
    <location>
        <begin position="429"/>
        <end position="1033"/>
    </location>
</feature>
<gene>
    <name evidence="9" type="ORF">FMM02_04870</name>
</gene>
<evidence type="ECO:0000256" key="4">
    <source>
        <dbReference type="RuleBase" id="RU003357"/>
    </source>
</evidence>
<evidence type="ECO:0000256" key="1">
    <source>
        <dbReference type="ARBA" id="ARBA00004442"/>
    </source>
</evidence>
<dbReference type="PANTHER" id="PTHR47234">
    <property type="match status" value="1"/>
</dbReference>
<feature type="region of interest" description="Disordered" evidence="5">
    <location>
        <begin position="32"/>
        <end position="60"/>
    </location>
</feature>
<dbReference type="GO" id="GO:0009279">
    <property type="term" value="C:cell outer membrane"/>
    <property type="evidence" value="ECO:0007669"/>
    <property type="project" value="UniProtKB-SubCell"/>
</dbReference>
<evidence type="ECO:0000256" key="2">
    <source>
        <dbReference type="ARBA" id="ARBA00023136"/>
    </source>
</evidence>
<accession>A0A516IR26</accession>
<dbReference type="InterPro" id="IPR037066">
    <property type="entry name" value="Plug_dom_sf"/>
</dbReference>
<dbReference type="Gene3D" id="2.40.170.20">
    <property type="entry name" value="TonB-dependent receptor, beta-barrel domain"/>
    <property type="match status" value="1"/>
</dbReference>
<dbReference type="SUPFAM" id="SSF56935">
    <property type="entry name" value="Porins"/>
    <property type="match status" value="1"/>
</dbReference>
<dbReference type="RefSeq" id="WP_147493809.1">
    <property type="nucleotide sequence ID" value="NZ_CP041659.1"/>
</dbReference>
<keyword evidence="9" id="KW-0675">Receptor</keyword>
<dbReference type="PROSITE" id="PS01070">
    <property type="entry name" value="NUCLEASE_NON_SPEC"/>
    <property type="match status" value="1"/>
</dbReference>
<dbReference type="InterPro" id="IPR018524">
    <property type="entry name" value="DNA/RNA_endonuclease_AS"/>
</dbReference>
<keyword evidence="2 4" id="KW-0472">Membrane</keyword>
<keyword evidence="3" id="KW-0998">Cell outer membrane</keyword>
<comment type="subcellular location">
    <subcellularLocation>
        <location evidence="1 4">Cell outer membrane</location>
    </subcellularLocation>
</comment>
<dbReference type="InterPro" id="IPR000531">
    <property type="entry name" value="Beta-barrel_TonB"/>
</dbReference>
<feature type="domain" description="TonB-dependent receptor plug" evidence="8">
    <location>
        <begin position="78"/>
        <end position="196"/>
    </location>
</feature>
<keyword evidence="4" id="KW-0798">TonB box</keyword>